<dbReference type="Pfam" id="PF01535">
    <property type="entry name" value="PPR"/>
    <property type="match status" value="3"/>
</dbReference>
<dbReference type="NCBIfam" id="TIGR00756">
    <property type="entry name" value="PPR"/>
    <property type="match status" value="4"/>
</dbReference>
<dbReference type="PANTHER" id="PTHR47926">
    <property type="entry name" value="PENTATRICOPEPTIDE REPEAT-CONTAINING PROTEIN"/>
    <property type="match status" value="1"/>
</dbReference>
<feature type="repeat" description="PPR" evidence="2">
    <location>
        <begin position="161"/>
        <end position="195"/>
    </location>
</feature>
<feature type="region of interest" description="Disordered" evidence="3">
    <location>
        <begin position="828"/>
        <end position="849"/>
    </location>
</feature>
<protein>
    <recommendedName>
        <fullName evidence="6">Pentacotripeptide-repeat region of PRORP domain-containing protein</fullName>
    </recommendedName>
</protein>
<dbReference type="GO" id="GO:0003729">
    <property type="term" value="F:mRNA binding"/>
    <property type="evidence" value="ECO:0007669"/>
    <property type="project" value="UniProtKB-ARBA"/>
</dbReference>
<evidence type="ECO:0000313" key="5">
    <source>
        <dbReference type="Proteomes" id="UP000326939"/>
    </source>
</evidence>
<name>A0A5N5N0I9_9ROSI</name>
<keyword evidence="1" id="KW-0677">Repeat</keyword>
<accession>A0A5N5N0I9</accession>
<feature type="region of interest" description="Disordered" evidence="3">
    <location>
        <begin position="1"/>
        <end position="27"/>
    </location>
</feature>
<evidence type="ECO:0000256" key="1">
    <source>
        <dbReference type="ARBA" id="ARBA00022737"/>
    </source>
</evidence>
<feature type="repeat" description="PPR" evidence="2">
    <location>
        <begin position="534"/>
        <end position="568"/>
    </location>
</feature>
<dbReference type="AlphaFoldDB" id="A0A5N5N0I9"/>
<dbReference type="FunFam" id="1.25.40.10:FF:000227">
    <property type="entry name" value="Pentatricopeptide repeat-containing protein At3g13880"/>
    <property type="match status" value="1"/>
</dbReference>
<organism evidence="4 5">
    <name type="scientific">Salix brachista</name>
    <dbReference type="NCBI Taxonomy" id="2182728"/>
    <lineage>
        <taxon>Eukaryota</taxon>
        <taxon>Viridiplantae</taxon>
        <taxon>Streptophyta</taxon>
        <taxon>Embryophyta</taxon>
        <taxon>Tracheophyta</taxon>
        <taxon>Spermatophyta</taxon>
        <taxon>Magnoliopsida</taxon>
        <taxon>eudicotyledons</taxon>
        <taxon>Gunneridae</taxon>
        <taxon>Pentapetalae</taxon>
        <taxon>rosids</taxon>
        <taxon>fabids</taxon>
        <taxon>Malpighiales</taxon>
        <taxon>Salicaceae</taxon>
        <taxon>Saliceae</taxon>
        <taxon>Salix</taxon>
    </lineage>
</organism>
<evidence type="ECO:0000313" key="4">
    <source>
        <dbReference type="EMBL" id="KAB5560787.1"/>
    </source>
</evidence>
<dbReference type="FunFam" id="1.25.40.10:FF:000073">
    <property type="entry name" value="Pentatricopeptide repeat-containing protein chloroplastic"/>
    <property type="match status" value="1"/>
</dbReference>
<dbReference type="FunFam" id="1.25.40.10:FF:001224">
    <property type="entry name" value="Pentatricopeptide repeat-containing protein chloroplastic"/>
    <property type="match status" value="1"/>
</dbReference>
<evidence type="ECO:0008006" key="6">
    <source>
        <dbReference type="Google" id="ProtNLM"/>
    </source>
</evidence>
<comment type="caution">
    <text evidence="4">The sequence shown here is derived from an EMBL/GenBank/DDBJ whole genome shotgun (WGS) entry which is preliminary data.</text>
</comment>
<feature type="repeat" description="PPR" evidence="2">
    <location>
        <begin position="362"/>
        <end position="396"/>
    </location>
</feature>
<feature type="repeat" description="PPR" evidence="2">
    <location>
        <begin position="666"/>
        <end position="700"/>
    </location>
</feature>
<dbReference type="InterPro" id="IPR046960">
    <property type="entry name" value="PPR_At4g14850-like_plant"/>
</dbReference>
<sequence length="849" mass="93631">MSQPPLRQLAQTPPSSSSIDLESQLAETQAQTSLALDQEISPTPKGPSPAINAQQINGVTVTKISLEWPNIIMAFCFEAAIQIALQYEKTQQSKLPIAFYLRSLSILLTFVSLLSSQLISKKFPEISKDHLYLNNNLLSLYSKCFTLDYTRQFFDEMPYRDVVSWTGILSAYVKHEKHEEALEMFQEMMVSGPCPNEFTFSSVLRACSALREFSYGKCIHGCVIKHGFDSNQILGSVLIDLYSKYGSTEEACRLFSCVDNGDVVSWTTMISSLVQAGKWSQALRIYTDMIKAGVYPNEFTFVKVLAAAGFLGLQHGKVVHAHLIVFGVELNLVVKTALVHMYSKCQRMDDAVRISKLTPESDMFLWTAILSGLAQNLKLREAVVAFQEMEASGVLSNNFTYLSILNACSLMLSLDLGRQIHARVIMAGLEDDIPVGNALVDMYMKCSHGAKDGLRMFQGIQSPDVISWTSLIAGLSEHGFHRDSFDLYMEMTASGLQPNSVTLSTILRSCRAAKSESQLLKLHGHVIKTNADHDIVVSNALVDAYAGNERVDEAWHLIRNMSQRDALTYTGLATRLNQMGHHEMALHVINHMFSDDIKMDGYSMAGFLSASAGLNSLETGMQLHSYSVKSGLGSFISVSNGLVSFYGKCGLTHDAERAFAEISRPDIVSWNGLISVLASYGHISSALSAFDSMRLAGVKPDSLTFLLVLFTCTHGGLVDMGLEYFNSMEEMHGIEPQLDHYVCLFDLLGRAGRLEEAMEILETMPISPNASIYKTLLAACRAHRIVPLGEDIARRGLELDPSDPAFNLILANLYDSSGRSDLAATIRRSVRDKGSSRPQKSCSSHPVLA</sequence>
<evidence type="ECO:0000256" key="2">
    <source>
        <dbReference type="PROSITE-ProRule" id="PRU00708"/>
    </source>
</evidence>
<feature type="repeat" description="PPR" evidence="2">
    <location>
        <begin position="262"/>
        <end position="296"/>
    </location>
</feature>
<dbReference type="InterPro" id="IPR002885">
    <property type="entry name" value="PPR_rpt"/>
</dbReference>
<dbReference type="InterPro" id="IPR011990">
    <property type="entry name" value="TPR-like_helical_dom_sf"/>
</dbReference>
<dbReference type="PROSITE" id="PS51375">
    <property type="entry name" value="PPR"/>
    <property type="match status" value="6"/>
</dbReference>
<reference evidence="5" key="1">
    <citation type="journal article" date="2019" name="Gigascience">
        <title>De novo genome assembly of the endangered Acer yangbiense, a plant species with extremely small populations endemic to Yunnan Province, China.</title>
        <authorList>
            <person name="Yang J."/>
            <person name="Wariss H.M."/>
            <person name="Tao L."/>
            <person name="Zhang R."/>
            <person name="Yun Q."/>
            <person name="Hollingsworth P."/>
            <person name="Dao Z."/>
            <person name="Luo G."/>
            <person name="Guo H."/>
            <person name="Ma Y."/>
            <person name="Sun W."/>
        </authorList>
    </citation>
    <scope>NUCLEOTIDE SEQUENCE [LARGE SCALE GENOMIC DNA]</scope>
    <source>
        <strain evidence="5">cv. br00</strain>
    </source>
</reference>
<dbReference type="Gene3D" id="1.25.40.10">
    <property type="entry name" value="Tetratricopeptide repeat domain"/>
    <property type="match status" value="6"/>
</dbReference>
<proteinExistence type="predicted"/>
<keyword evidence="5" id="KW-1185">Reference proteome</keyword>
<dbReference type="EMBL" id="VDCV01000004">
    <property type="protein sequence ID" value="KAB5560787.1"/>
    <property type="molecule type" value="Genomic_DNA"/>
</dbReference>
<dbReference type="Pfam" id="PF13041">
    <property type="entry name" value="PPR_2"/>
    <property type="match status" value="5"/>
</dbReference>
<dbReference type="FunFam" id="1.25.40.10:FF:000090">
    <property type="entry name" value="Pentatricopeptide repeat-containing protein, chloroplastic"/>
    <property type="match status" value="1"/>
</dbReference>
<evidence type="ECO:0000256" key="3">
    <source>
        <dbReference type="SAM" id="MobiDB-lite"/>
    </source>
</evidence>
<dbReference type="Proteomes" id="UP000326939">
    <property type="component" value="Chromosome 4"/>
</dbReference>
<dbReference type="FunFam" id="1.25.40.10:FF:000285">
    <property type="entry name" value="Pentatricopeptide repeat-containing protein, chloroplastic"/>
    <property type="match status" value="1"/>
</dbReference>
<dbReference type="PANTHER" id="PTHR47926:SF471">
    <property type="entry name" value="DYW DOMAIN-CONTAINING PROTEIN"/>
    <property type="match status" value="1"/>
</dbReference>
<dbReference type="GO" id="GO:0009451">
    <property type="term" value="P:RNA modification"/>
    <property type="evidence" value="ECO:0007669"/>
    <property type="project" value="InterPro"/>
</dbReference>
<gene>
    <name evidence="4" type="ORF">DKX38_005744</name>
</gene>
<feature type="repeat" description="PPR" evidence="2">
    <location>
        <begin position="464"/>
        <end position="498"/>
    </location>
</feature>
<feature type="compositionally biased region" description="Polar residues" evidence="3">
    <location>
        <begin position="836"/>
        <end position="849"/>
    </location>
</feature>